<keyword evidence="2" id="KW-1185">Reference proteome</keyword>
<proteinExistence type="predicted"/>
<evidence type="ECO:0000313" key="2">
    <source>
        <dbReference type="Proteomes" id="UP000216857"/>
    </source>
</evidence>
<comment type="caution">
    <text evidence="1">The sequence shown here is derived from an EMBL/GenBank/DDBJ whole genome shotgun (WGS) entry which is preliminary data.</text>
</comment>
<sequence length="134" mass="15293">MQRIEWVHRRFEQWALWAHGTGGAYGAGAMFNANRVDQTDDVRAGMRNTDPAFNAEALETDRAVAQLPDDLKRAVIGAYVWEGGMQVVAEKLKCTRATLHRRLCCADRRVVEWIDARRAREAELRKRGVFATYT</sequence>
<reference evidence="1" key="1">
    <citation type="submission" date="2017-05" db="EMBL/GenBank/DDBJ databases">
        <title>Complete and WGS of Bordetella genogroups.</title>
        <authorList>
            <person name="Spilker T."/>
            <person name="Lipuma J."/>
        </authorList>
    </citation>
    <scope>NUCLEOTIDE SEQUENCE</scope>
    <source>
        <strain evidence="1">AU21707</strain>
    </source>
</reference>
<evidence type="ECO:0000313" key="1">
    <source>
        <dbReference type="EMBL" id="OZI23606.1"/>
    </source>
</evidence>
<dbReference type="RefSeq" id="WP_094846577.1">
    <property type="nucleotide sequence ID" value="NZ_NEVJ01000002.1"/>
</dbReference>
<gene>
    <name evidence="1" type="ORF">CAL26_09195</name>
</gene>
<dbReference type="AlphaFoldDB" id="A0A261REZ0"/>
<protein>
    <submittedName>
        <fullName evidence="1">Uncharacterized protein</fullName>
    </submittedName>
</protein>
<organism evidence="1 2">
    <name type="scientific">Bordetella genomosp. 9</name>
    <dbReference type="NCBI Taxonomy" id="1416803"/>
    <lineage>
        <taxon>Bacteria</taxon>
        <taxon>Pseudomonadati</taxon>
        <taxon>Pseudomonadota</taxon>
        <taxon>Betaproteobacteria</taxon>
        <taxon>Burkholderiales</taxon>
        <taxon>Alcaligenaceae</taxon>
        <taxon>Bordetella</taxon>
    </lineage>
</organism>
<name>A0A261REZ0_9BORD</name>
<dbReference type="EMBL" id="NEVJ01000002">
    <property type="protein sequence ID" value="OZI23606.1"/>
    <property type="molecule type" value="Genomic_DNA"/>
</dbReference>
<dbReference type="Proteomes" id="UP000216857">
    <property type="component" value="Unassembled WGS sequence"/>
</dbReference>
<accession>A0A261REZ0</accession>